<dbReference type="Proteomes" id="UP001164776">
    <property type="component" value="Unassembled WGS sequence"/>
</dbReference>
<dbReference type="Pfam" id="PF08263">
    <property type="entry name" value="LRRNT_2"/>
    <property type="match status" value="1"/>
</dbReference>
<evidence type="ECO:0000256" key="3">
    <source>
        <dbReference type="ARBA" id="ARBA00023170"/>
    </source>
</evidence>
<evidence type="ECO:0000256" key="2">
    <source>
        <dbReference type="ARBA" id="ARBA00022737"/>
    </source>
</evidence>
<dbReference type="AlphaFoldDB" id="A0A9W7X9Q0"/>
<evidence type="ECO:0000256" key="5">
    <source>
        <dbReference type="SAM" id="SignalP"/>
    </source>
</evidence>
<evidence type="ECO:0000256" key="4">
    <source>
        <dbReference type="ARBA" id="ARBA00023180"/>
    </source>
</evidence>
<gene>
    <name evidence="7" type="ORF">BS78_K128000</name>
</gene>
<name>A0A9W7X9Q0_9POAL</name>
<evidence type="ECO:0000259" key="6">
    <source>
        <dbReference type="Pfam" id="PF08263"/>
    </source>
</evidence>
<keyword evidence="8" id="KW-1185">Reference proteome</keyword>
<keyword evidence="4" id="KW-0325">Glycoprotein</keyword>
<dbReference type="Pfam" id="PF00560">
    <property type="entry name" value="LRR_1"/>
    <property type="match status" value="4"/>
</dbReference>
<dbReference type="PANTHER" id="PTHR48056:SF83">
    <property type="entry name" value="LRR RECEPTOR-LIKE SERINE_THREONINE-PROTEIN KINASE FLS2"/>
    <property type="match status" value="1"/>
</dbReference>
<keyword evidence="3" id="KW-0675">Receptor</keyword>
<sequence>MRHSNPSAELAMFMVSPLLLLRYGVGNVHCSTDHENSEDFHSLLDFKKDITDDPNGALSNWTSKTHFCPWNGVTCTLRPPSCVKELILPGQNLAGQISPSLGNLTCLNLLDLSTNNFHGLGLYENNLTGVIPPRIGLLTKLEELLLYGNNLYGVIPPGIGNITCLSIIDLLENQLDGAIPSKNNLTGGIPRTPSNLSSLLELSLAFNNLGNTLPSSFGNAIPNLQNLYLGYNSFEGHIPASLGNASGLTDLVLSANNIMGQIPNIFGKLSGLCLLNLEQNMLEARDSAGWEFFDALTNCSSLSELALDANNLQGVIPTSIANLSTNLTYLLLSENHLYGIVPSSIGKLNGLISLSLGYNSFTATIGEWVGKLTNLQNLILTDNYFVARETFSL</sequence>
<proteinExistence type="predicted"/>
<reference evidence="7 8" key="1">
    <citation type="submission" date="2022-10" db="EMBL/GenBank/DDBJ databases">
        <title>WGS assembly of Paspalum vaginatum 540-79.</title>
        <authorList>
            <person name="Sun G."/>
            <person name="Wase N."/>
            <person name="Shu S."/>
            <person name="Jenkins J."/>
            <person name="Zhou B."/>
            <person name="Torres-Rodriguez J."/>
            <person name="Chen C."/>
            <person name="Sandor L."/>
            <person name="Plott C."/>
            <person name="Yoshinga Y."/>
            <person name="Daum C."/>
            <person name="Qi P."/>
            <person name="Barry K."/>
            <person name="Lipzen A."/>
            <person name="Berry L."/>
            <person name="Pedersen C."/>
            <person name="Gottilla T."/>
            <person name="Foltz A."/>
            <person name="Yu H."/>
            <person name="O'Malley R."/>
            <person name="Zhang C."/>
            <person name="Devos K."/>
            <person name="Sigmon B."/>
            <person name="Yu B."/>
            <person name="Obata T."/>
            <person name="Schmutz J."/>
            <person name="Schnable J."/>
        </authorList>
    </citation>
    <scope>NUCLEOTIDE SEQUENCE [LARGE SCALE GENOMIC DNA]</scope>
    <source>
        <strain evidence="8">cv. 540-79</strain>
    </source>
</reference>
<keyword evidence="1" id="KW-0433">Leucine-rich repeat</keyword>
<dbReference type="Pfam" id="PF13855">
    <property type="entry name" value="LRR_8"/>
    <property type="match status" value="1"/>
</dbReference>
<evidence type="ECO:0000313" key="8">
    <source>
        <dbReference type="Proteomes" id="UP001164776"/>
    </source>
</evidence>
<dbReference type="InterPro" id="IPR050647">
    <property type="entry name" value="Plant_LRR-RLKs"/>
</dbReference>
<dbReference type="EMBL" id="MU629603">
    <property type="protein sequence ID" value="KAJ1255960.1"/>
    <property type="molecule type" value="Genomic_DNA"/>
</dbReference>
<evidence type="ECO:0000256" key="1">
    <source>
        <dbReference type="ARBA" id="ARBA00022614"/>
    </source>
</evidence>
<feature type="signal peptide" evidence="5">
    <location>
        <begin position="1"/>
        <end position="30"/>
    </location>
</feature>
<dbReference type="InterPro" id="IPR032675">
    <property type="entry name" value="LRR_dom_sf"/>
</dbReference>
<organism evidence="7 8">
    <name type="scientific">Paspalum vaginatum</name>
    <name type="common">seashore paspalum</name>
    <dbReference type="NCBI Taxonomy" id="158149"/>
    <lineage>
        <taxon>Eukaryota</taxon>
        <taxon>Viridiplantae</taxon>
        <taxon>Streptophyta</taxon>
        <taxon>Embryophyta</taxon>
        <taxon>Tracheophyta</taxon>
        <taxon>Spermatophyta</taxon>
        <taxon>Magnoliopsida</taxon>
        <taxon>Liliopsida</taxon>
        <taxon>Poales</taxon>
        <taxon>Poaceae</taxon>
        <taxon>PACMAD clade</taxon>
        <taxon>Panicoideae</taxon>
        <taxon>Andropogonodae</taxon>
        <taxon>Paspaleae</taxon>
        <taxon>Paspalinae</taxon>
        <taxon>Paspalum</taxon>
    </lineage>
</organism>
<keyword evidence="5" id="KW-0732">Signal</keyword>
<accession>A0A9W7X9Q0</accession>
<dbReference type="InterPro" id="IPR013210">
    <property type="entry name" value="LRR_N_plant-typ"/>
</dbReference>
<dbReference type="OrthoDB" id="687555at2759"/>
<feature type="chain" id="PRO_5040766962" description="Leucine-rich repeat-containing N-terminal plant-type domain-containing protein" evidence="5">
    <location>
        <begin position="31"/>
        <end position="393"/>
    </location>
</feature>
<comment type="caution">
    <text evidence="7">The sequence shown here is derived from an EMBL/GenBank/DDBJ whole genome shotgun (WGS) entry which is preliminary data.</text>
</comment>
<protein>
    <recommendedName>
        <fullName evidence="6">Leucine-rich repeat-containing N-terminal plant-type domain-containing protein</fullName>
    </recommendedName>
</protein>
<keyword evidence="2" id="KW-0677">Repeat</keyword>
<evidence type="ECO:0000313" key="7">
    <source>
        <dbReference type="EMBL" id="KAJ1255960.1"/>
    </source>
</evidence>
<dbReference type="GO" id="GO:0033612">
    <property type="term" value="F:receptor serine/threonine kinase binding"/>
    <property type="evidence" value="ECO:0007669"/>
    <property type="project" value="TreeGrafter"/>
</dbReference>
<dbReference type="FunFam" id="3.80.10.10:FF:000383">
    <property type="entry name" value="Leucine-rich repeat receptor protein kinase EMS1"/>
    <property type="match status" value="1"/>
</dbReference>
<dbReference type="InterPro" id="IPR001611">
    <property type="entry name" value="Leu-rich_rpt"/>
</dbReference>
<dbReference type="PANTHER" id="PTHR48056">
    <property type="entry name" value="LRR RECEPTOR-LIKE SERINE/THREONINE-PROTEIN KINASE-RELATED"/>
    <property type="match status" value="1"/>
</dbReference>
<dbReference type="SUPFAM" id="SSF52047">
    <property type="entry name" value="RNI-like"/>
    <property type="match status" value="1"/>
</dbReference>
<feature type="domain" description="Leucine-rich repeat-containing N-terminal plant-type" evidence="6">
    <location>
        <begin position="37"/>
        <end position="76"/>
    </location>
</feature>
<dbReference type="Gene3D" id="3.80.10.10">
    <property type="entry name" value="Ribonuclease Inhibitor"/>
    <property type="match status" value="3"/>
</dbReference>